<keyword evidence="2 6" id="KW-0812">Transmembrane</keyword>
<dbReference type="Proteomes" id="UP001595904">
    <property type="component" value="Unassembled WGS sequence"/>
</dbReference>
<evidence type="ECO:0000256" key="4">
    <source>
        <dbReference type="ARBA" id="ARBA00023136"/>
    </source>
</evidence>
<evidence type="ECO:0000313" key="7">
    <source>
        <dbReference type="EMBL" id="MFC4313795.1"/>
    </source>
</evidence>
<dbReference type="RefSeq" id="WP_380604433.1">
    <property type="nucleotide sequence ID" value="NZ_JBHSDU010000015.1"/>
</dbReference>
<feature type="region of interest" description="Disordered" evidence="5">
    <location>
        <begin position="49"/>
        <end position="118"/>
    </location>
</feature>
<accession>A0ABV8T381</accession>
<feature type="transmembrane region" description="Helical" evidence="6">
    <location>
        <begin position="12"/>
        <end position="32"/>
    </location>
</feature>
<dbReference type="Gene3D" id="3.30.1150.10">
    <property type="match status" value="1"/>
</dbReference>
<dbReference type="Pfam" id="PF13103">
    <property type="entry name" value="TonB_2"/>
    <property type="match status" value="1"/>
</dbReference>
<dbReference type="SUPFAM" id="SSF74653">
    <property type="entry name" value="TolA/TonB C-terminal domain"/>
    <property type="match status" value="1"/>
</dbReference>
<reference evidence="8" key="1">
    <citation type="journal article" date="2019" name="Int. J. Syst. Evol. Microbiol.">
        <title>The Global Catalogue of Microorganisms (GCM) 10K type strain sequencing project: providing services to taxonomists for standard genome sequencing and annotation.</title>
        <authorList>
            <consortium name="The Broad Institute Genomics Platform"/>
            <consortium name="The Broad Institute Genome Sequencing Center for Infectious Disease"/>
            <person name="Wu L."/>
            <person name="Ma J."/>
        </authorList>
    </citation>
    <scope>NUCLEOTIDE SEQUENCE [LARGE SCALE GENOMIC DNA]</scope>
    <source>
        <strain evidence="8">CGMCC 1.10759</strain>
    </source>
</reference>
<evidence type="ECO:0000256" key="2">
    <source>
        <dbReference type="ARBA" id="ARBA00022692"/>
    </source>
</evidence>
<dbReference type="NCBIfam" id="TIGR01352">
    <property type="entry name" value="tonB_Cterm"/>
    <property type="match status" value="1"/>
</dbReference>
<keyword evidence="4 6" id="KW-0472">Membrane</keyword>
<keyword evidence="8" id="KW-1185">Reference proteome</keyword>
<evidence type="ECO:0000256" key="3">
    <source>
        <dbReference type="ARBA" id="ARBA00022989"/>
    </source>
</evidence>
<organism evidence="7 8">
    <name type="scientific">Steroidobacter flavus</name>
    <dbReference type="NCBI Taxonomy" id="1842136"/>
    <lineage>
        <taxon>Bacteria</taxon>
        <taxon>Pseudomonadati</taxon>
        <taxon>Pseudomonadota</taxon>
        <taxon>Gammaproteobacteria</taxon>
        <taxon>Steroidobacterales</taxon>
        <taxon>Steroidobacteraceae</taxon>
        <taxon>Steroidobacter</taxon>
    </lineage>
</organism>
<evidence type="ECO:0000256" key="6">
    <source>
        <dbReference type="SAM" id="Phobius"/>
    </source>
</evidence>
<comment type="subcellular location">
    <subcellularLocation>
        <location evidence="1">Membrane</location>
        <topology evidence="1">Single-pass membrane protein</topology>
    </subcellularLocation>
</comment>
<comment type="caution">
    <text evidence="7">The sequence shown here is derived from an EMBL/GenBank/DDBJ whole genome shotgun (WGS) entry which is preliminary data.</text>
</comment>
<dbReference type="EMBL" id="JBHSDU010000015">
    <property type="protein sequence ID" value="MFC4313795.1"/>
    <property type="molecule type" value="Genomic_DNA"/>
</dbReference>
<sequence>MKTVSPTIRRIGFGFAVLIFLAGAVLLVRWLGRGSAIPYKAPPQTVQMRLVEMPPPPPPPPPPPEQRMVEVTKQPEFTEEPPQQQQSAANEPPPGPLGLDVQGQGAGDGFSLAGRPGGNDLLGGGGGGAGSRFGWYSALVQGRISQALQQQRDLYNARYEVPALIWVATDGRIERVQLIESSGKPEIDRLLVRTIEAMPKLPQPPPQDMPQPITTRIRAS</sequence>
<evidence type="ECO:0000256" key="1">
    <source>
        <dbReference type="ARBA" id="ARBA00004167"/>
    </source>
</evidence>
<name>A0ABV8T381_9GAMM</name>
<feature type="region of interest" description="Disordered" evidence="5">
    <location>
        <begin position="199"/>
        <end position="220"/>
    </location>
</feature>
<gene>
    <name evidence="7" type="ORF">ACFPN2_32275</name>
</gene>
<keyword evidence="3 6" id="KW-1133">Transmembrane helix</keyword>
<evidence type="ECO:0000256" key="5">
    <source>
        <dbReference type="SAM" id="MobiDB-lite"/>
    </source>
</evidence>
<evidence type="ECO:0000313" key="8">
    <source>
        <dbReference type="Proteomes" id="UP001595904"/>
    </source>
</evidence>
<protein>
    <submittedName>
        <fullName evidence="7">Energy transducer TonB</fullName>
    </submittedName>
</protein>
<proteinExistence type="predicted"/>
<feature type="compositionally biased region" description="Pro residues" evidence="5">
    <location>
        <begin position="53"/>
        <end position="65"/>
    </location>
</feature>
<dbReference type="InterPro" id="IPR006260">
    <property type="entry name" value="TonB/TolA_C"/>
</dbReference>